<keyword evidence="10 12" id="KW-0472">Membrane</keyword>
<feature type="transmembrane region" description="Helical" evidence="12">
    <location>
        <begin position="571"/>
        <end position="590"/>
    </location>
</feature>
<comment type="similarity">
    <text evidence="3 12">Belongs to the PIGG/PIGN/PIGO family. PIGG subfamily.</text>
</comment>
<keyword evidence="5 12" id="KW-0337">GPI-anchor biosynthesis</keyword>
<dbReference type="InterPro" id="IPR002591">
    <property type="entry name" value="Phosphodiest/P_Trfase"/>
</dbReference>
<dbReference type="InterPro" id="IPR017850">
    <property type="entry name" value="Alkaline_phosphatase_core_sf"/>
</dbReference>
<evidence type="ECO:0000256" key="7">
    <source>
        <dbReference type="ARBA" id="ARBA00022692"/>
    </source>
</evidence>
<feature type="transmembrane region" description="Helical" evidence="12">
    <location>
        <begin position="817"/>
        <end position="839"/>
    </location>
</feature>
<dbReference type="InterPro" id="IPR037674">
    <property type="entry name" value="PIG-G_N"/>
</dbReference>
<dbReference type="PANTHER" id="PTHR23072">
    <property type="entry name" value="PHOSPHATIDYLINOSITOL GLYCAN-RELATED"/>
    <property type="match status" value="1"/>
</dbReference>
<evidence type="ECO:0000256" key="10">
    <source>
        <dbReference type="ARBA" id="ARBA00023136"/>
    </source>
</evidence>
<dbReference type="EMBL" id="LMYN01000269">
    <property type="protein sequence ID" value="KRZ98491.1"/>
    <property type="molecule type" value="Genomic_DNA"/>
</dbReference>
<dbReference type="Proteomes" id="UP000054251">
    <property type="component" value="Unassembled WGS sequence"/>
</dbReference>
<evidence type="ECO:0000256" key="8">
    <source>
        <dbReference type="ARBA" id="ARBA00022824"/>
    </source>
</evidence>
<dbReference type="Gene3D" id="3.40.720.10">
    <property type="entry name" value="Alkaline Phosphatase, subunit A"/>
    <property type="match status" value="1"/>
</dbReference>
<evidence type="ECO:0000256" key="2">
    <source>
        <dbReference type="ARBA" id="ARBA00004687"/>
    </source>
</evidence>
<feature type="transmembrane region" description="Helical" evidence="12">
    <location>
        <begin position="715"/>
        <end position="736"/>
    </location>
</feature>
<evidence type="ECO:0000256" key="1">
    <source>
        <dbReference type="ARBA" id="ARBA00004477"/>
    </source>
</evidence>
<feature type="transmembrane region" description="Helical" evidence="12">
    <location>
        <begin position="443"/>
        <end position="464"/>
    </location>
</feature>
<evidence type="ECO:0000256" key="4">
    <source>
        <dbReference type="ARBA" id="ARBA00020830"/>
    </source>
</evidence>
<keyword evidence="11" id="KW-0325">Glycoprotein</keyword>
<dbReference type="Pfam" id="PF01663">
    <property type="entry name" value="Phosphodiest"/>
    <property type="match status" value="1"/>
</dbReference>
<keyword evidence="8 12" id="KW-0256">Endoplasmic reticulum</keyword>
<evidence type="ECO:0000256" key="3">
    <source>
        <dbReference type="ARBA" id="ARBA00005315"/>
    </source>
</evidence>
<keyword evidence="9 12" id="KW-1133">Transmembrane helix</keyword>
<dbReference type="GO" id="GO:0005789">
    <property type="term" value="C:endoplasmic reticulum membrane"/>
    <property type="evidence" value="ECO:0007669"/>
    <property type="project" value="UniProtKB-SubCell"/>
</dbReference>
<feature type="transmembrane region" description="Helical" evidence="12">
    <location>
        <begin position="756"/>
        <end position="778"/>
    </location>
</feature>
<dbReference type="GeneID" id="26842756"/>
<comment type="pathway">
    <text evidence="2 12">Glycolipid biosynthesis; glycosylphosphatidylinositol-anchor biosynthesis.</text>
</comment>
<dbReference type="SUPFAM" id="SSF53649">
    <property type="entry name" value="Alkaline phosphatase-like"/>
    <property type="match status" value="1"/>
</dbReference>
<keyword evidence="15" id="KW-1185">Reference proteome</keyword>
<dbReference type="InterPro" id="IPR039527">
    <property type="entry name" value="PIGG/GPI7"/>
</dbReference>
<feature type="transmembrane region" description="Helical" evidence="12">
    <location>
        <begin position="470"/>
        <end position="486"/>
    </location>
</feature>
<protein>
    <recommendedName>
        <fullName evidence="4 12">GPI ethanolamine phosphate transferase 2</fullName>
    </recommendedName>
</protein>
<feature type="domain" description="GPI ethanolamine phosphate transferase 2 C-terminal" evidence="13">
    <location>
        <begin position="403"/>
        <end position="875"/>
    </location>
</feature>
<feature type="transmembrane region" description="Helical" evidence="12">
    <location>
        <begin position="851"/>
        <end position="876"/>
    </location>
</feature>
<keyword evidence="7 12" id="KW-0812">Transmembrane</keyword>
<dbReference type="RefSeq" id="XP_015464594.1">
    <property type="nucleotide sequence ID" value="XM_015614576.1"/>
</dbReference>
<sequence length="877" mass="100684">MSSSKWGALFGLLLLHIIGYLIFLVGFFPSKVVVPGFNEFHSGQSPFMEHNEVKFDKLILMVVDAMRSDFLYSDHSHMKFVHELINDNCALPFTSYSNPPTVTLPRLKGITTGGTPSFLDAILNIADDKDNSQSLLNQDSWVHQFQNNLKVINFFGDDTWLKLFPPEKFFNQYEGTNSFFVNDFTDVDNNVTRHLNDDLFNSNWDGLILHYLGLDHIGHKGGPNSKFMKGKQEEMDGVIKKLYQQTIDSNTLLVVMGDHGMNEIGNHGGSSMGETNPGLLFASPKFKMLEKDLQSPLAYNGDYKYYKHINQIDLVPTLAALLNFPIPKNNLGIIIKDLLGLWNPEAQKSVLIENCVQFMNIYEAKYANDRDIINEWKILQGSGTIDAHYNFLNKIQDLLTSTATEYKYMDIYIGLFILVITAILVFALFNWHFLVQAAINPMLNWYFIGISILYSIHFHASSLIEEEYQIWWFFIIICLFTLYFNNQLKSSKYFWLILAGLRIIRSWSITGQKFTTSYAFSVYLLQNVDLLWILNIVTYFLTAVLIYSQGSLIHCVTLREYETFRENVQDFGSLATFIITFVTCTISFLFKLCQYFNDGKPVPNWLLVFLHWTCESYGITINSSEKNQLHELNIHLSKILFYSIGVLVLARIILGKIRNINYGLITDLTNIFTLFLMHQSRPEIVPIFLLFYLVKFLAAKLLANNEVVLRKNIDQLMIIVTLFSLCLQNLSFFSMGNTNLLATVDLSNSYNGFKSYDVFLVGILTYFSNFAGPIFWSLASLQLIFENNVLCFHTKNSSRDLINFNFLKYQILYVKSLASLFFYSIAGLNLVASCFNLRFHLFIWSVFSPKLLFFASWTILTNILIDTISASIVLALC</sequence>
<dbReference type="CDD" id="cd16024">
    <property type="entry name" value="GPI_EPT_2"/>
    <property type="match status" value="1"/>
</dbReference>
<evidence type="ECO:0000256" key="11">
    <source>
        <dbReference type="ARBA" id="ARBA00023180"/>
    </source>
</evidence>
<evidence type="ECO:0000313" key="15">
    <source>
        <dbReference type="Proteomes" id="UP000054251"/>
    </source>
</evidence>
<comment type="caution">
    <text evidence="14">The sequence shown here is derived from an EMBL/GenBank/DDBJ whole genome shotgun (WGS) entry which is preliminary data.</text>
</comment>
<accession>A0A0V1PQX7</accession>
<feature type="transmembrane region" description="Helical" evidence="12">
    <location>
        <begin position="7"/>
        <end position="28"/>
    </location>
</feature>
<evidence type="ECO:0000256" key="9">
    <source>
        <dbReference type="ARBA" id="ARBA00022989"/>
    </source>
</evidence>
<feature type="transmembrane region" description="Helical" evidence="12">
    <location>
        <begin position="530"/>
        <end position="550"/>
    </location>
</feature>
<dbReference type="UniPathway" id="UPA00196"/>
<reference evidence="14 15" key="1">
    <citation type="submission" date="2015-11" db="EMBL/GenBank/DDBJ databases">
        <title>The genome of Debaryomyces fabryi.</title>
        <authorList>
            <person name="Tafer H."/>
            <person name="Lopandic K."/>
        </authorList>
    </citation>
    <scope>NUCLEOTIDE SEQUENCE [LARGE SCALE GENOMIC DNA]</scope>
    <source>
        <strain evidence="14 15">CBS 789</strain>
    </source>
</reference>
<evidence type="ECO:0000256" key="12">
    <source>
        <dbReference type="RuleBase" id="RU367106"/>
    </source>
</evidence>
<comment type="subcellular location">
    <subcellularLocation>
        <location evidence="1 12">Endoplasmic reticulum membrane</location>
        <topology evidence="1 12">Multi-pass membrane protein</topology>
    </subcellularLocation>
</comment>
<evidence type="ECO:0000256" key="6">
    <source>
        <dbReference type="ARBA" id="ARBA00022679"/>
    </source>
</evidence>
<dbReference type="InterPro" id="IPR045687">
    <property type="entry name" value="PIGG/GPI7_C"/>
</dbReference>
<dbReference type="GO" id="GO:0051267">
    <property type="term" value="F:CP2 mannose-ethanolamine phosphotransferase activity"/>
    <property type="evidence" value="ECO:0007669"/>
    <property type="project" value="TreeGrafter"/>
</dbReference>
<dbReference type="Pfam" id="PF19316">
    <property type="entry name" value="PIGO_PIGG"/>
    <property type="match status" value="1"/>
</dbReference>
<name>A0A0V1PQX7_9ASCO</name>
<feature type="transmembrane region" description="Helical" evidence="12">
    <location>
        <begin position="634"/>
        <end position="653"/>
    </location>
</feature>
<organism evidence="14 15">
    <name type="scientific">Debaryomyces fabryi</name>
    <dbReference type="NCBI Taxonomy" id="58627"/>
    <lineage>
        <taxon>Eukaryota</taxon>
        <taxon>Fungi</taxon>
        <taxon>Dikarya</taxon>
        <taxon>Ascomycota</taxon>
        <taxon>Saccharomycotina</taxon>
        <taxon>Pichiomycetes</taxon>
        <taxon>Debaryomycetaceae</taxon>
        <taxon>Debaryomyces</taxon>
    </lineage>
</organism>
<dbReference type="GO" id="GO:0006506">
    <property type="term" value="P:GPI anchor biosynthetic process"/>
    <property type="evidence" value="ECO:0007669"/>
    <property type="project" value="UniProtKB-UniPathway"/>
</dbReference>
<proteinExistence type="inferred from homology"/>
<keyword evidence="6 12" id="KW-0808">Transferase</keyword>
<feature type="transmembrane region" description="Helical" evidence="12">
    <location>
        <begin position="684"/>
        <end position="703"/>
    </location>
</feature>
<evidence type="ECO:0000256" key="5">
    <source>
        <dbReference type="ARBA" id="ARBA00022502"/>
    </source>
</evidence>
<dbReference type="OrthoDB" id="272139at2759"/>
<gene>
    <name evidence="14" type="ORF">AC631_05747</name>
</gene>
<feature type="transmembrane region" description="Helical" evidence="12">
    <location>
        <begin position="411"/>
        <end position="431"/>
    </location>
</feature>
<evidence type="ECO:0000313" key="14">
    <source>
        <dbReference type="EMBL" id="KRZ98491.1"/>
    </source>
</evidence>
<evidence type="ECO:0000259" key="13">
    <source>
        <dbReference type="Pfam" id="PF19316"/>
    </source>
</evidence>
<dbReference type="AlphaFoldDB" id="A0A0V1PQX7"/>
<comment type="function">
    <text evidence="12">Ethanolamine phosphate transferase involved in glycosylphosphatidylinositol-anchor biosynthesis. Transfers ethanolamine phosphate to the GPI second mannose.</text>
</comment>
<dbReference type="PANTHER" id="PTHR23072:SF0">
    <property type="entry name" value="GPI ETHANOLAMINE PHOSPHATE TRANSFERASE 2"/>
    <property type="match status" value="1"/>
</dbReference>